<dbReference type="Pfam" id="PF05841">
    <property type="entry name" value="Apc15p"/>
    <property type="match status" value="1"/>
</dbReference>
<accession>A0A8X7NNZ7</accession>
<gene>
    <name evidence="2" type="ORF">FOB60_003201</name>
</gene>
<organism evidence="2 3">
    <name type="scientific">Candida parapsilosis</name>
    <name type="common">Yeast</name>
    <dbReference type="NCBI Taxonomy" id="5480"/>
    <lineage>
        <taxon>Eukaryota</taxon>
        <taxon>Fungi</taxon>
        <taxon>Dikarya</taxon>
        <taxon>Ascomycota</taxon>
        <taxon>Saccharomycotina</taxon>
        <taxon>Pichiomycetes</taxon>
        <taxon>Debaryomycetaceae</taxon>
        <taxon>Candida/Lodderomyces clade</taxon>
        <taxon>Candida</taxon>
    </lineage>
</organism>
<dbReference type="GO" id="GO:0005680">
    <property type="term" value="C:anaphase-promoting complex"/>
    <property type="evidence" value="ECO:0007669"/>
    <property type="project" value="InterPro"/>
</dbReference>
<dbReference type="AlphaFoldDB" id="A0A8X7NNZ7"/>
<dbReference type="InterPro" id="IPR008402">
    <property type="entry name" value="APC_su15/mnd2"/>
</dbReference>
<feature type="region of interest" description="Disordered" evidence="1">
    <location>
        <begin position="247"/>
        <end position="289"/>
    </location>
</feature>
<proteinExistence type="predicted"/>
<evidence type="ECO:0000313" key="3">
    <source>
        <dbReference type="Proteomes" id="UP000590412"/>
    </source>
</evidence>
<dbReference type="EMBL" id="JABWAB010000004">
    <property type="protein sequence ID" value="KAF6052945.1"/>
    <property type="molecule type" value="Genomic_DNA"/>
</dbReference>
<dbReference type="GO" id="GO:0031145">
    <property type="term" value="P:anaphase-promoting complex-dependent catabolic process"/>
    <property type="evidence" value="ECO:0007669"/>
    <property type="project" value="InterPro"/>
</dbReference>
<sequence>MFSPDLSPRGIHHLWSSNNNQLLLNSSQQRTANNSEAKHYNKLFAPPLSSYTAAFPGPDPSQMEYLQITRSDKPHPTVDDLALLMRMKEQRLMKIRNTGYSTIRPIGIGKTMEELDYAQRGYSAVEDSTINNNVAAENSNEEEMSTMPLNIGEEEEVDLDAEILDADELRSDEEDDDDDDDNDDDDYDDGINIPQSHDHHHFRRNQGYIMDDEGFMAAEVEYQDDHSLNSETNTHMLISSAVTATVLPTRTTGNRTSTTNPTTAPSFQTLEEQHFDNENDYSEQDMLVD</sequence>
<comment type="caution">
    <text evidence="2">The sequence shown here is derived from an EMBL/GenBank/DDBJ whole genome shotgun (WGS) entry which is preliminary data.</text>
</comment>
<evidence type="ECO:0000256" key="1">
    <source>
        <dbReference type="SAM" id="MobiDB-lite"/>
    </source>
</evidence>
<reference evidence="2" key="1">
    <citation type="submission" date="2020-03" db="EMBL/GenBank/DDBJ databases">
        <title>FDA dAtabase for Regulatory Grade micrObial Sequences (FDA-ARGOS): Supporting development and validation of Infectious Disease Dx tests.</title>
        <authorList>
            <person name="Campos J."/>
            <person name="Goldberg B."/>
            <person name="Tallon L."/>
            <person name="Sadzewicz L."/>
            <person name="Vavikolanu K."/>
            <person name="Mehta A."/>
            <person name="Aluvathingal J."/>
            <person name="Nadendla S."/>
            <person name="Nandy P."/>
            <person name="Geyer C."/>
            <person name="Yan Y."/>
            <person name="Sichtig H."/>
        </authorList>
    </citation>
    <scope>NUCLEOTIDE SEQUENCE [LARGE SCALE GENOMIC DNA]</scope>
    <source>
        <strain evidence="2">FDAARGOS_652</strain>
    </source>
</reference>
<evidence type="ECO:0000313" key="2">
    <source>
        <dbReference type="EMBL" id="KAF6052945.1"/>
    </source>
</evidence>
<dbReference type="Proteomes" id="UP000590412">
    <property type="component" value="Unassembled WGS sequence"/>
</dbReference>
<feature type="region of interest" description="Disordered" evidence="1">
    <location>
        <begin position="167"/>
        <end position="203"/>
    </location>
</feature>
<dbReference type="OrthoDB" id="4047136at2759"/>
<feature type="compositionally biased region" description="Low complexity" evidence="1">
    <location>
        <begin position="248"/>
        <end position="263"/>
    </location>
</feature>
<feature type="compositionally biased region" description="Acidic residues" evidence="1">
    <location>
        <begin position="278"/>
        <end position="289"/>
    </location>
</feature>
<name>A0A8X7NNZ7_CANPA</name>
<protein>
    <submittedName>
        <fullName evidence="2">Apc15p family protein</fullName>
    </submittedName>
</protein>
<feature type="compositionally biased region" description="Acidic residues" evidence="1">
    <location>
        <begin position="167"/>
        <end position="189"/>
    </location>
</feature>